<proteinExistence type="predicted"/>
<sequence>MEVKLLYDGELSIIFARYLVYYTLLWNEKET</sequence>
<evidence type="ECO:0000313" key="1">
    <source>
        <dbReference type="EMBL" id="VEH16386.1"/>
    </source>
</evidence>
<dbReference type="KEGG" id="poc:NCTC13071_02411"/>
<accession>A0A3S4TCV3</accession>
<name>A0A3S4TCV3_9BACT</name>
<dbReference type="EMBL" id="LR134384">
    <property type="protein sequence ID" value="VEH16386.1"/>
    <property type="molecule type" value="Genomic_DNA"/>
</dbReference>
<organism evidence="1 2">
    <name type="scientific">Segatella oris</name>
    <dbReference type="NCBI Taxonomy" id="28135"/>
    <lineage>
        <taxon>Bacteria</taxon>
        <taxon>Pseudomonadati</taxon>
        <taxon>Bacteroidota</taxon>
        <taxon>Bacteroidia</taxon>
        <taxon>Bacteroidales</taxon>
        <taxon>Prevotellaceae</taxon>
        <taxon>Segatella</taxon>
    </lineage>
</organism>
<dbReference type="AlphaFoldDB" id="A0A3S4TCV3"/>
<reference evidence="1 2" key="1">
    <citation type="submission" date="2018-12" db="EMBL/GenBank/DDBJ databases">
        <authorList>
            <consortium name="Pathogen Informatics"/>
        </authorList>
    </citation>
    <scope>NUCLEOTIDE SEQUENCE [LARGE SCALE GENOMIC DNA]</scope>
    <source>
        <strain evidence="1 2">NCTC13071</strain>
    </source>
</reference>
<gene>
    <name evidence="1" type="ORF">NCTC13071_02411</name>
</gene>
<protein>
    <submittedName>
        <fullName evidence="1">Uncharacterized protein</fullName>
    </submittedName>
</protein>
<evidence type="ECO:0000313" key="2">
    <source>
        <dbReference type="Proteomes" id="UP000274578"/>
    </source>
</evidence>
<dbReference type="Proteomes" id="UP000274578">
    <property type="component" value="Chromosome 1"/>
</dbReference>